<organism evidence="1">
    <name type="scientific">Clastoptera arizonana</name>
    <name type="common">Arizona spittle bug</name>
    <dbReference type="NCBI Taxonomy" id="38151"/>
    <lineage>
        <taxon>Eukaryota</taxon>
        <taxon>Metazoa</taxon>
        <taxon>Ecdysozoa</taxon>
        <taxon>Arthropoda</taxon>
        <taxon>Hexapoda</taxon>
        <taxon>Insecta</taxon>
        <taxon>Pterygota</taxon>
        <taxon>Neoptera</taxon>
        <taxon>Paraneoptera</taxon>
        <taxon>Hemiptera</taxon>
        <taxon>Auchenorrhyncha</taxon>
        <taxon>Cercopoidea</taxon>
        <taxon>Clastopteridae</taxon>
        <taxon>Clastoptera</taxon>
    </lineage>
</organism>
<proteinExistence type="predicted"/>
<dbReference type="AlphaFoldDB" id="A0A1B6E0T3"/>
<name>A0A1B6E0T3_9HEMI</name>
<accession>A0A1B6E0T3</accession>
<evidence type="ECO:0000313" key="1">
    <source>
        <dbReference type="EMBL" id="JAS31535.1"/>
    </source>
</evidence>
<protein>
    <submittedName>
        <fullName evidence="1">Uncharacterized protein</fullName>
    </submittedName>
</protein>
<dbReference type="EMBL" id="GEDC01005763">
    <property type="protein sequence ID" value="JAS31535.1"/>
    <property type="molecule type" value="Transcribed_RNA"/>
</dbReference>
<gene>
    <name evidence="1" type="ORF">g.1345</name>
</gene>
<sequence>MIQKIKILQGELHSGLYVQETVNKSPHIIRQEHNNGRIVMNDSPQAMNPLAHKQSTTVPTNNSLQSTPLHHLNVTSHQRHLSTVMSTDIDSDTNSHCALLIPEEALKQGHNNNYALQDFILKRHHNQM</sequence>
<reference evidence="1" key="1">
    <citation type="submission" date="2015-12" db="EMBL/GenBank/DDBJ databases">
        <title>De novo transcriptome assembly of four potential Pierce s Disease insect vectors from Arizona vineyards.</title>
        <authorList>
            <person name="Tassone E.E."/>
        </authorList>
    </citation>
    <scope>NUCLEOTIDE SEQUENCE</scope>
</reference>